<reference evidence="2 3" key="1">
    <citation type="submission" date="2009-08" db="EMBL/GenBank/DDBJ databases">
        <title>The Genome Sequence of Spizellomyces punctatus strain DAOM BR117.</title>
        <authorList>
            <consortium name="The Broad Institute Genome Sequencing Platform"/>
            <person name="Russ C."/>
            <person name="Cuomo C."/>
            <person name="Shea T."/>
            <person name="Young S.K."/>
            <person name="Zeng Q."/>
            <person name="Koehrsen M."/>
            <person name="Haas B."/>
            <person name="Borodovsky M."/>
            <person name="Guigo R."/>
            <person name="Alvarado L."/>
            <person name="Berlin A."/>
            <person name="Bochicchio J."/>
            <person name="Borenstein D."/>
            <person name="Chapman S."/>
            <person name="Chen Z."/>
            <person name="Engels R."/>
            <person name="Freedman E."/>
            <person name="Gellesch M."/>
            <person name="Goldberg J."/>
            <person name="Griggs A."/>
            <person name="Gujja S."/>
            <person name="Heiman D."/>
            <person name="Hepburn T."/>
            <person name="Howarth C."/>
            <person name="Jen D."/>
            <person name="Larson L."/>
            <person name="Lewis B."/>
            <person name="Mehta T."/>
            <person name="Park D."/>
            <person name="Pearson M."/>
            <person name="Roberts A."/>
            <person name="Saif S."/>
            <person name="Shenoy N."/>
            <person name="Sisk P."/>
            <person name="Stolte C."/>
            <person name="Sykes S."/>
            <person name="Thomson T."/>
            <person name="Walk T."/>
            <person name="White J."/>
            <person name="Yandava C."/>
            <person name="Burger G."/>
            <person name="Gray M.W."/>
            <person name="Holland P.W.H."/>
            <person name="King N."/>
            <person name="Lang F.B.F."/>
            <person name="Roger A.J."/>
            <person name="Ruiz-Trillo I."/>
            <person name="Lander E."/>
            <person name="Nusbaum C."/>
        </authorList>
    </citation>
    <scope>NUCLEOTIDE SEQUENCE [LARGE SCALE GENOMIC DNA]</scope>
    <source>
        <strain evidence="2 3">DAOM BR117</strain>
    </source>
</reference>
<dbReference type="GeneID" id="27685338"/>
<feature type="compositionally biased region" description="Polar residues" evidence="1">
    <location>
        <begin position="12"/>
        <end position="24"/>
    </location>
</feature>
<dbReference type="OrthoDB" id="10373555at2759"/>
<keyword evidence="3" id="KW-1185">Reference proteome</keyword>
<dbReference type="EMBL" id="KQ257451">
    <property type="protein sequence ID" value="KND04260.1"/>
    <property type="molecule type" value="Genomic_DNA"/>
</dbReference>
<protein>
    <submittedName>
        <fullName evidence="2">Uncharacterized protein</fullName>
    </submittedName>
</protein>
<dbReference type="AlphaFoldDB" id="A0A0L0HTN1"/>
<feature type="region of interest" description="Disordered" evidence="1">
    <location>
        <begin position="1"/>
        <end position="35"/>
    </location>
</feature>
<sequence length="184" mass="20332">MLERASAPAQDTAGSTDRLSTDGSPNDGGAPEAPRTIDVDALSATIPPQKPSHHPSHTRTLHFIQKSPTHVVPLLLHIHHHDLSSFTPTHFTALLTALQPALLSPPSDSLATHVRCTGFQAAYYFRPAEHQSMMLRRDGRLCKMYVERRMVVVIVEMGDRKVPVDYLGVCYRKVGIEEFFEVGG</sequence>
<evidence type="ECO:0000313" key="2">
    <source>
        <dbReference type="EMBL" id="KND04260.1"/>
    </source>
</evidence>
<proteinExistence type="predicted"/>
<organism evidence="2 3">
    <name type="scientific">Spizellomyces punctatus (strain DAOM BR117)</name>
    <dbReference type="NCBI Taxonomy" id="645134"/>
    <lineage>
        <taxon>Eukaryota</taxon>
        <taxon>Fungi</taxon>
        <taxon>Fungi incertae sedis</taxon>
        <taxon>Chytridiomycota</taxon>
        <taxon>Chytridiomycota incertae sedis</taxon>
        <taxon>Chytridiomycetes</taxon>
        <taxon>Spizellomycetales</taxon>
        <taxon>Spizellomycetaceae</taxon>
        <taxon>Spizellomyces</taxon>
    </lineage>
</organism>
<dbReference type="VEuPathDB" id="FungiDB:SPPG_01688"/>
<dbReference type="InParanoid" id="A0A0L0HTN1"/>
<dbReference type="Proteomes" id="UP000053201">
    <property type="component" value="Unassembled WGS sequence"/>
</dbReference>
<gene>
    <name evidence="2" type="ORF">SPPG_01688</name>
</gene>
<name>A0A0L0HTN1_SPIPD</name>
<dbReference type="RefSeq" id="XP_016612299.1">
    <property type="nucleotide sequence ID" value="XM_016750010.1"/>
</dbReference>
<evidence type="ECO:0000313" key="3">
    <source>
        <dbReference type="Proteomes" id="UP000053201"/>
    </source>
</evidence>
<accession>A0A0L0HTN1</accession>
<evidence type="ECO:0000256" key="1">
    <source>
        <dbReference type="SAM" id="MobiDB-lite"/>
    </source>
</evidence>